<reference evidence="2 3" key="1">
    <citation type="submission" date="2018-12" db="EMBL/GenBank/DDBJ databases">
        <title>Complete genome sequence of Flaviflexus sp. H23T48.</title>
        <authorList>
            <person name="Bae J.-W."/>
            <person name="Lee J.-Y."/>
        </authorList>
    </citation>
    <scope>NUCLEOTIDE SEQUENCE [LARGE SCALE GENOMIC DNA]</scope>
    <source>
        <strain evidence="2 3">H23T48</strain>
    </source>
</reference>
<proteinExistence type="predicted"/>
<evidence type="ECO:0000256" key="1">
    <source>
        <dbReference type="SAM" id="Phobius"/>
    </source>
</evidence>
<dbReference type="AlphaFoldDB" id="A0A3Q9G1F0"/>
<keyword evidence="1" id="KW-0812">Transmembrane</keyword>
<feature type="transmembrane region" description="Helical" evidence="1">
    <location>
        <begin position="23"/>
        <end position="43"/>
    </location>
</feature>
<dbReference type="Proteomes" id="UP000280344">
    <property type="component" value="Chromosome"/>
</dbReference>
<sequence length="92" mass="9964">MNTASGFGNVYDSRSVANPKKKLIPWIVASFVVLILVFSGWAAPFYSVPGAGRTDVTESIMDTVFTGDGSLPRTIFWMGALLMPFPLLIGYS</sequence>
<dbReference type="EMBL" id="CP034593">
    <property type="protein sequence ID" value="AZQ76741.1"/>
    <property type="molecule type" value="Genomic_DNA"/>
</dbReference>
<accession>A0A3Q9G1F0</accession>
<evidence type="ECO:0000313" key="2">
    <source>
        <dbReference type="EMBL" id="AZQ76741.1"/>
    </source>
</evidence>
<name>A0A3Q9G1F0_9ACTO</name>
<dbReference type="RefSeq" id="WP_126703549.1">
    <property type="nucleotide sequence ID" value="NZ_CP034593.1"/>
</dbReference>
<keyword evidence="1" id="KW-0472">Membrane</keyword>
<feature type="transmembrane region" description="Helical" evidence="1">
    <location>
        <begin position="74"/>
        <end position="91"/>
    </location>
</feature>
<dbReference type="KEGG" id="flh:EJ997_04660"/>
<organism evidence="2 3">
    <name type="scientific">Flaviflexus ciconiae</name>
    <dbReference type="NCBI Taxonomy" id="2496867"/>
    <lineage>
        <taxon>Bacteria</taxon>
        <taxon>Bacillati</taxon>
        <taxon>Actinomycetota</taxon>
        <taxon>Actinomycetes</taxon>
        <taxon>Actinomycetales</taxon>
        <taxon>Actinomycetaceae</taxon>
        <taxon>Flaviflexus</taxon>
    </lineage>
</organism>
<keyword evidence="3" id="KW-1185">Reference proteome</keyword>
<gene>
    <name evidence="2" type="ORF">EJ997_04660</name>
</gene>
<keyword evidence="1" id="KW-1133">Transmembrane helix</keyword>
<evidence type="ECO:0000313" key="3">
    <source>
        <dbReference type="Proteomes" id="UP000280344"/>
    </source>
</evidence>
<protein>
    <submittedName>
        <fullName evidence="2">Uncharacterized protein</fullName>
    </submittedName>
</protein>